<dbReference type="EMBL" id="BQNB010016708">
    <property type="protein sequence ID" value="GJT54855.1"/>
    <property type="molecule type" value="Genomic_DNA"/>
</dbReference>
<feature type="compositionally biased region" description="Low complexity" evidence="1">
    <location>
        <begin position="90"/>
        <end position="112"/>
    </location>
</feature>
<protein>
    <submittedName>
        <fullName evidence="2">Uncharacterized protein</fullName>
    </submittedName>
</protein>
<accession>A0ABQ5EW32</accession>
<feature type="region of interest" description="Disordered" evidence="1">
    <location>
        <begin position="83"/>
        <end position="122"/>
    </location>
</feature>
<dbReference type="Proteomes" id="UP001151760">
    <property type="component" value="Unassembled WGS sequence"/>
</dbReference>
<comment type="caution">
    <text evidence="2">The sequence shown here is derived from an EMBL/GenBank/DDBJ whole genome shotgun (WGS) entry which is preliminary data.</text>
</comment>
<keyword evidence="3" id="KW-1185">Reference proteome</keyword>
<evidence type="ECO:0000256" key="1">
    <source>
        <dbReference type="SAM" id="MobiDB-lite"/>
    </source>
</evidence>
<reference evidence="2" key="1">
    <citation type="journal article" date="2022" name="Int. J. Mol. Sci.">
        <title>Draft Genome of Tanacetum Coccineum: Genomic Comparison of Closely Related Tanacetum-Family Plants.</title>
        <authorList>
            <person name="Yamashiro T."/>
            <person name="Shiraishi A."/>
            <person name="Nakayama K."/>
            <person name="Satake H."/>
        </authorList>
    </citation>
    <scope>NUCLEOTIDE SEQUENCE</scope>
</reference>
<evidence type="ECO:0000313" key="3">
    <source>
        <dbReference type="Proteomes" id="UP001151760"/>
    </source>
</evidence>
<reference evidence="2" key="2">
    <citation type="submission" date="2022-01" db="EMBL/GenBank/DDBJ databases">
        <authorList>
            <person name="Yamashiro T."/>
            <person name="Shiraishi A."/>
            <person name="Satake H."/>
            <person name="Nakayama K."/>
        </authorList>
    </citation>
    <scope>NUCLEOTIDE SEQUENCE</scope>
</reference>
<organism evidence="2 3">
    <name type="scientific">Tanacetum coccineum</name>
    <dbReference type="NCBI Taxonomy" id="301880"/>
    <lineage>
        <taxon>Eukaryota</taxon>
        <taxon>Viridiplantae</taxon>
        <taxon>Streptophyta</taxon>
        <taxon>Embryophyta</taxon>
        <taxon>Tracheophyta</taxon>
        <taxon>Spermatophyta</taxon>
        <taxon>Magnoliopsida</taxon>
        <taxon>eudicotyledons</taxon>
        <taxon>Gunneridae</taxon>
        <taxon>Pentapetalae</taxon>
        <taxon>asterids</taxon>
        <taxon>campanulids</taxon>
        <taxon>Asterales</taxon>
        <taxon>Asteraceae</taxon>
        <taxon>Asteroideae</taxon>
        <taxon>Anthemideae</taxon>
        <taxon>Anthemidinae</taxon>
        <taxon>Tanacetum</taxon>
    </lineage>
</organism>
<evidence type="ECO:0000313" key="2">
    <source>
        <dbReference type="EMBL" id="GJT54855.1"/>
    </source>
</evidence>
<name>A0ABQ5EW32_9ASTR</name>
<sequence length="151" mass="16530">MPSCESCTLQTVGVRKDVPKNKILVPNPIRIVASTEDSTRKGVDQFSYNYRMVEGIPDCEALDLSFYIELHILSLILESKISPPKDAETPVESPIPISPSSSVGSSSPFRSTTPPPDYPFDKSILDNSLWIIPQPLGSEPVPEKPNESDAC</sequence>
<proteinExistence type="predicted"/>
<gene>
    <name evidence="2" type="ORF">Tco_0989909</name>
</gene>